<keyword evidence="3" id="KW-1185">Reference proteome</keyword>
<feature type="region of interest" description="Disordered" evidence="1">
    <location>
        <begin position="169"/>
        <end position="321"/>
    </location>
</feature>
<feature type="region of interest" description="Disordered" evidence="1">
    <location>
        <begin position="65"/>
        <end position="96"/>
    </location>
</feature>
<reference evidence="3" key="1">
    <citation type="journal article" date="2015" name="Genome Announc.">
        <title>Draft genome sequence of the fungus Penicillium brasilianum MG11.</title>
        <authorList>
            <person name="Horn F."/>
            <person name="Linde J."/>
            <person name="Mattern D.J."/>
            <person name="Walther G."/>
            <person name="Guthke R."/>
            <person name="Brakhage A.A."/>
            <person name="Valiante V."/>
        </authorList>
    </citation>
    <scope>NUCLEOTIDE SEQUENCE [LARGE SCALE GENOMIC DNA]</scope>
    <source>
        <strain evidence="3">MG11</strain>
    </source>
</reference>
<evidence type="ECO:0000256" key="1">
    <source>
        <dbReference type="SAM" id="MobiDB-lite"/>
    </source>
</evidence>
<dbReference type="EMBL" id="CDHK01000002">
    <property type="protein sequence ID" value="CEJ55350.1"/>
    <property type="molecule type" value="Genomic_DNA"/>
</dbReference>
<name>A0A0F7TFR2_PENBI</name>
<dbReference type="Proteomes" id="UP000042958">
    <property type="component" value="Unassembled WGS sequence"/>
</dbReference>
<feature type="compositionally biased region" description="Low complexity" evidence="1">
    <location>
        <begin position="294"/>
        <end position="310"/>
    </location>
</feature>
<evidence type="ECO:0000313" key="2">
    <source>
        <dbReference type="EMBL" id="CEJ55350.1"/>
    </source>
</evidence>
<protein>
    <recommendedName>
        <fullName evidence="4">Serine-threonine rich protein</fullName>
    </recommendedName>
</protein>
<dbReference type="STRING" id="104259.A0A0F7TFR2"/>
<sequence>MSSSIAMSSVAMARPGTARPALSQLVATNTFRSCRVWHCTRNYHSIRDKMERIARSIDKYQLHPQANPRRKTEACDGWPATAHRDPSSSKGWATHWPRTRFSEPAGREKTYWDAELERMNHRIAHLKRRVDRDPYEALFGRRVESSHYIDQSDSATAWPGFLRTFLGAEKPTTNHPSKSHLQDFNFTQSPSQSSTSGSREDLEYDPISGRMAPKAPNPEPASEDAMRSSSSNSGVDCPSGSQVEAKSASNAPIVENGQLQPDLNPEAGLGSGHNVECAPGGELDDLFTVEPATRSDQGRPSQGSGSQPSGNAPVDCSPGGELEAKFASDLDLASQSTEAARVACSTDSEIEARIVAETTRAQMSDPTVDCAPGSELEAMFAANPAAVQAKHYPPIMATADVKVKKANITSDCEPGKELKAKNLSDAASAETRGESEDLNTLHASDIRARYIPLESESDTNAEFFEPKAIKFDASKDRVDDFLESQNAPATSQQWSQSDYRILAYDTTTSTVTTAESDSFFDISETVQPHEIFTRLHHPAKFVPFFAQMRADGYELATGGGDILVFKRCIKTAEHSPAPVASQQQETVPSDVQADIAQYMRDDSYDSTPYVRHYHPSSTIKPSTFGDTMFSSNFNSAPSSSSGSSFAPVSTITPNSSTTTKSKSKSTIGKVIRRMILTGTITAGSCYAIGVLTEFFRTGGLDGRGADGFTAFESERRHRV</sequence>
<dbReference type="OrthoDB" id="3946750at2759"/>
<organism evidence="2 3">
    <name type="scientific">Penicillium brasilianum</name>
    <dbReference type="NCBI Taxonomy" id="104259"/>
    <lineage>
        <taxon>Eukaryota</taxon>
        <taxon>Fungi</taxon>
        <taxon>Dikarya</taxon>
        <taxon>Ascomycota</taxon>
        <taxon>Pezizomycotina</taxon>
        <taxon>Eurotiomycetes</taxon>
        <taxon>Eurotiomycetidae</taxon>
        <taxon>Eurotiales</taxon>
        <taxon>Aspergillaceae</taxon>
        <taxon>Penicillium</taxon>
    </lineage>
</organism>
<feature type="region of interest" description="Disordered" evidence="1">
    <location>
        <begin position="638"/>
        <end position="664"/>
    </location>
</feature>
<evidence type="ECO:0000313" key="3">
    <source>
        <dbReference type="Proteomes" id="UP000042958"/>
    </source>
</evidence>
<feature type="compositionally biased region" description="Low complexity" evidence="1">
    <location>
        <begin position="187"/>
        <end position="197"/>
    </location>
</feature>
<accession>A0A0F7TFR2</accession>
<evidence type="ECO:0008006" key="4">
    <source>
        <dbReference type="Google" id="ProtNLM"/>
    </source>
</evidence>
<dbReference type="AlphaFoldDB" id="A0A0F7TFR2"/>
<feature type="compositionally biased region" description="Polar residues" evidence="1">
    <location>
        <begin position="227"/>
        <end position="250"/>
    </location>
</feature>
<proteinExistence type="predicted"/>
<gene>
    <name evidence="2" type="ORF">PMG11_01613</name>
</gene>